<dbReference type="RefSeq" id="WP_090409588.1">
    <property type="nucleotide sequence ID" value="NZ_FNDQ01000017.1"/>
</dbReference>
<comment type="subcellular location">
    <subcellularLocation>
        <location evidence="1">Membrane</location>
        <topology evidence="1">Multi-pass membrane protein</topology>
    </subcellularLocation>
</comment>
<feature type="transmembrane region" description="Helical" evidence="5">
    <location>
        <begin position="48"/>
        <end position="73"/>
    </location>
</feature>
<proteinExistence type="predicted"/>
<evidence type="ECO:0000259" key="6">
    <source>
        <dbReference type="Pfam" id="PF07291"/>
    </source>
</evidence>
<dbReference type="EMBL" id="FNDQ01000017">
    <property type="protein sequence ID" value="SDH82548.1"/>
    <property type="molecule type" value="Genomic_DNA"/>
</dbReference>
<evidence type="ECO:0000256" key="4">
    <source>
        <dbReference type="ARBA" id="ARBA00023136"/>
    </source>
</evidence>
<name>A0A1G8FKC1_9FLAO</name>
<dbReference type="Pfam" id="PF07291">
    <property type="entry name" value="MauE"/>
    <property type="match status" value="1"/>
</dbReference>
<keyword evidence="4 5" id="KW-0472">Membrane</keyword>
<accession>A0A1G8FKC1</accession>
<evidence type="ECO:0000313" key="7">
    <source>
        <dbReference type="EMBL" id="SDH82548.1"/>
    </source>
</evidence>
<keyword evidence="2 5" id="KW-0812">Transmembrane</keyword>
<keyword evidence="3 5" id="KW-1133">Transmembrane helix</keyword>
<evidence type="ECO:0000256" key="5">
    <source>
        <dbReference type="SAM" id="Phobius"/>
    </source>
</evidence>
<feature type="transmembrane region" description="Helical" evidence="5">
    <location>
        <begin position="147"/>
        <end position="169"/>
    </location>
</feature>
<evidence type="ECO:0000256" key="2">
    <source>
        <dbReference type="ARBA" id="ARBA00022692"/>
    </source>
</evidence>
<keyword evidence="8" id="KW-1185">Reference proteome</keyword>
<dbReference type="STRING" id="702745.SAMN05421818_11737"/>
<sequence>MKIIAQLSRIFVGVLFILSGLVKLNDPMGFSYKLEEYFSEAVLNLPFLIPYAVALAVVLVIAEVVLGVALLVGYKRKWTLTLLFLMIIFFTFLTFYSAYYNKVTDCGCFGDAIALTPWGSFTKDVVLLVLLLIILRDREVVQPLFPGKVNGTLVFISLVLSGFMGYWVLNHLPLKDFRAYKVGTDIMKGMEIPEDAPRAVYEMSFYYDVNGEERKFSDKELTKLPEGAKFIRREDKLISEGFQPAIHDLSMDKDGEDFLGEMLAEPKLVWIIAYDLTRADEKGLEAMKDFANKAIVNGYIVAGMSASAQNLVEEVQKKYNLPFDFYSCDGTTLKTIERGNPSIVVLENGVIVEKKHWNDREKVTLK</sequence>
<organism evidence="7 8">
    <name type="scientific">Myroides phaeus</name>
    <dbReference type="NCBI Taxonomy" id="702745"/>
    <lineage>
        <taxon>Bacteria</taxon>
        <taxon>Pseudomonadati</taxon>
        <taxon>Bacteroidota</taxon>
        <taxon>Flavobacteriia</taxon>
        <taxon>Flavobacteriales</taxon>
        <taxon>Flavobacteriaceae</taxon>
        <taxon>Myroides</taxon>
    </lineage>
</organism>
<dbReference type="Proteomes" id="UP000243588">
    <property type="component" value="Unassembled WGS sequence"/>
</dbReference>
<dbReference type="GO" id="GO:0030416">
    <property type="term" value="P:methylamine metabolic process"/>
    <property type="evidence" value="ECO:0007669"/>
    <property type="project" value="InterPro"/>
</dbReference>
<evidence type="ECO:0000256" key="3">
    <source>
        <dbReference type="ARBA" id="ARBA00022989"/>
    </source>
</evidence>
<evidence type="ECO:0000313" key="8">
    <source>
        <dbReference type="Proteomes" id="UP000243588"/>
    </source>
</evidence>
<feature type="transmembrane region" description="Helical" evidence="5">
    <location>
        <begin position="80"/>
        <end position="100"/>
    </location>
</feature>
<reference evidence="8" key="1">
    <citation type="submission" date="2016-10" db="EMBL/GenBank/DDBJ databases">
        <authorList>
            <person name="Varghese N."/>
            <person name="Submissions S."/>
        </authorList>
    </citation>
    <scope>NUCLEOTIDE SEQUENCE [LARGE SCALE GENOMIC DNA]</scope>
    <source>
        <strain evidence="8">DSM 23313</strain>
    </source>
</reference>
<evidence type="ECO:0000256" key="1">
    <source>
        <dbReference type="ARBA" id="ARBA00004141"/>
    </source>
</evidence>
<dbReference type="InterPro" id="IPR009908">
    <property type="entry name" value="Methylamine_util_MauE"/>
</dbReference>
<feature type="transmembrane region" description="Helical" evidence="5">
    <location>
        <begin position="112"/>
        <end position="135"/>
    </location>
</feature>
<gene>
    <name evidence="7" type="ORF">SAMN05421818_11737</name>
</gene>
<feature type="domain" description="Methylamine utilisation protein MauE" evidence="6">
    <location>
        <begin position="1"/>
        <end position="135"/>
    </location>
</feature>
<dbReference type="GO" id="GO:0016020">
    <property type="term" value="C:membrane"/>
    <property type="evidence" value="ECO:0007669"/>
    <property type="project" value="UniProtKB-SubCell"/>
</dbReference>
<dbReference type="AlphaFoldDB" id="A0A1G8FKC1"/>
<dbReference type="NCBIfam" id="NF045576">
    <property type="entry name" value="BT_3928_fam"/>
    <property type="match status" value="1"/>
</dbReference>
<protein>
    <submittedName>
        <fullName evidence="7">DoxX protein</fullName>
    </submittedName>
</protein>